<dbReference type="Proteomes" id="UP000000391">
    <property type="component" value="Chromosome"/>
</dbReference>
<evidence type="ECO:0000256" key="4">
    <source>
        <dbReference type="ARBA" id="ARBA00023014"/>
    </source>
</evidence>
<dbReference type="PANTHER" id="PTHR43687">
    <property type="entry name" value="ADENYLYLSULFATE REDUCTASE, BETA SUBUNIT"/>
    <property type="match status" value="1"/>
</dbReference>
<dbReference type="STRING" id="644295.Metev_0770"/>
<organism evidence="6 7">
    <name type="scientific">Methanohalobium evestigatum (strain ATCC BAA-1072 / DSM 3721 / NBRC 107634 / OCM 161 / Z-7303)</name>
    <dbReference type="NCBI Taxonomy" id="644295"/>
    <lineage>
        <taxon>Archaea</taxon>
        <taxon>Methanobacteriati</taxon>
        <taxon>Methanobacteriota</taxon>
        <taxon>Stenosarchaea group</taxon>
        <taxon>Methanomicrobia</taxon>
        <taxon>Methanosarcinales</taxon>
        <taxon>Methanosarcinaceae</taxon>
        <taxon>Methanohalobium</taxon>
    </lineage>
</organism>
<dbReference type="InterPro" id="IPR050572">
    <property type="entry name" value="Fe-S_Ferredoxin"/>
</dbReference>
<dbReference type="RefSeq" id="WP_013194238.1">
    <property type="nucleotide sequence ID" value="NC_014253.1"/>
</dbReference>
<dbReference type="GO" id="GO:0051539">
    <property type="term" value="F:4 iron, 4 sulfur cluster binding"/>
    <property type="evidence" value="ECO:0007669"/>
    <property type="project" value="UniProtKB-KW"/>
</dbReference>
<dbReference type="GeneID" id="9346394"/>
<dbReference type="GO" id="GO:0016491">
    <property type="term" value="F:oxidoreductase activity"/>
    <property type="evidence" value="ECO:0007669"/>
    <property type="project" value="UniProtKB-ARBA"/>
</dbReference>
<name>D7E746_METEZ</name>
<keyword evidence="2" id="KW-0479">Metal-binding</keyword>
<feature type="domain" description="4Fe-4S ferredoxin-type" evidence="5">
    <location>
        <begin position="31"/>
        <end position="58"/>
    </location>
</feature>
<sequence length="58" mass="6087">MPAVVDSEICTGCEACVDECPVDAISMNDDGIAVVDEEECTDCEACVDICPVEAISMK</sequence>
<dbReference type="PANTHER" id="PTHR43687:SF1">
    <property type="entry name" value="FERREDOXIN III"/>
    <property type="match status" value="1"/>
</dbReference>
<keyword evidence="1" id="KW-0004">4Fe-4S</keyword>
<dbReference type="SUPFAM" id="SSF54862">
    <property type="entry name" value="4Fe-4S ferredoxins"/>
    <property type="match status" value="1"/>
</dbReference>
<evidence type="ECO:0000313" key="7">
    <source>
        <dbReference type="Proteomes" id="UP000000391"/>
    </source>
</evidence>
<dbReference type="Pfam" id="PF14697">
    <property type="entry name" value="Fer4_21"/>
    <property type="match status" value="1"/>
</dbReference>
<proteinExistence type="predicted"/>
<dbReference type="PROSITE" id="PS00198">
    <property type="entry name" value="4FE4S_FER_1"/>
    <property type="match status" value="1"/>
</dbReference>
<protein>
    <submittedName>
        <fullName evidence="6">4Fe-4S ferredoxin iron-sulfur binding domain protein</fullName>
    </submittedName>
</protein>
<dbReference type="HOGENOM" id="CLU_139698_5_6_2"/>
<evidence type="ECO:0000313" key="6">
    <source>
        <dbReference type="EMBL" id="ADI73670.1"/>
    </source>
</evidence>
<dbReference type="OrthoDB" id="5583at2157"/>
<keyword evidence="7" id="KW-1185">Reference proteome</keyword>
<evidence type="ECO:0000256" key="3">
    <source>
        <dbReference type="ARBA" id="ARBA00023004"/>
    </source>
</evidence>
<reference evidence="6 7" key="1">
    <citation type="submission" date="2010-06" db="EMBL/GenBank/DDBJ databases">
        <title>Complete sequence chromosome of Methanohalobium evestigatum Z-7303.</title>
        <authorList>
            <consortium name="US DOE Joint Genome Institute"/>
            <person name="Lucas S."/>
            <person name="Copeland A."/>
            <person name="Lapidus A."/>
            <person name="Cheng J.-F."/>
            <person name="Bruce D."/>
            <person name="Goodwin L."/>
            <person name="Pitluck S."/>
            <person name="Saunders E."/>
            <person name="Detter J.C."/>
            <person name="Han C."/>
            <person name="Tapia R."/>
            <person name="Land M."/>
            <person name="Hauser L."/>
            <person name="Kyrpides N."/>
            <person name="Mikhailova N."/>
            <person name="Sieprawska-Lupa M."/>
            <person name="Whitman W.B."/>
            <person name="Anderson I."/>
            <person name="Woyke T."/>
        </authorList>
    </citation>
    <scope>NUCLEOTIDE SEQUENCE [LARGE SCALE GENOMIC DNA]</scope>
    <source>
        <strain evidence="7">ATCC BAA-1072 / DSM 3721 / NBRC 107634 / OCM 161 / Z-7303</strain>
    </source>
</reference>
<keyword evidence="4" id="KW-0411">Iron-sulfur</keyword>
<dbReference type="GO" id="GO:0046872">
    <property type="term" value="F:metal ion binding"/>
    <property type="evidence" value="ECO:0007669"/>
    <property type="project" value="UniProtKB-KW"/>
</dbReference>
<feature type="domain" description="4Fe-4S ferredoxin-type" evidence="5">
    <location>
        <begin position="1"/>
        <end position="30"/>
    </location>
</feature>
<evidence type="ECO:0000256" key="2">
    <source>
        <dbReference type="ARBA" id="ARBA00022723"/>
    </source>
</evidence>
<evidence type="ECO:0000256" key="1">
    <source>
        <dbReference type="ARBA" id="ARBA00022485"/>
    </source>
</evidence>
<dbReference type="KEGG" id="mev:Metev_0770"/>
<evidence type="ECO:0000259" key="5">
    <source>
        <dbReference type="PROSITE" id="PS51379"/>
    </source>
</evidence>
<dbReference type="PROSITE" id="PS51379">
    <property type="entry name" value="4FE4S_FER_2"/>
    <property type="match status" value="2"/>
</dbReference>
<dbReference type="EMBL" id="CP002069">
    <property type="protein sequence ID" value="ADI73670.1"/>
    <property type="molecule type" value="Genomic_DNA"/>
</dbReference>
<keyword evidence="3" id="KW-0408">Iron</keyword>
<accession>D7E746</accession>
<gene>
    <name evidence="6" type="ordered locus">Metev_0770</name>
</gene>
<dbReference type="InterPro" id="IPR017896">
    <property type="entry name" value="4Fe4S_Fe-S-bd"/>
</dbReference>
<dbReference type="AlphaFoldDB" id="D7E746"/>
<dbReference type="InterPro" id="IPR017900">
    <property type="entry name" value="4Fe4S_Fe_S_CS"/>
</dbReference>
<dbReference type="Gene3D" id="3.30.70.20">
    <property type="match status" value="2"/>
</dbReference>